<proteinExistence type="inferred from homology"/>
<dbReference type="Pfam" id="PF00041">
    <property type="entry name" value="fn3"/>
    <property type="match status" value="1"/>
</dbReference>
<feature type="compositionally biased region" description="Pro residues" evidence="14">
    <location>
        <begin position="824"/>
        <end position="838"/>
    </location>
</feature>
<dbReference type="InterPro" id="IPR023346">
    <property type="entry name" value="Lysozyme-like_dom_sf"/>
</dbReference>
<dbReference type="GO" id="GO:0006508">
    <property type="term" value="P:proteolysis"/>
    <property type="evidence" value="ECO:0007669"/>
    <property type="project" value="UniProtKB-KW"/>
</dbReference>
<dbReference type="InterPro" id="IPR001264">
    <property type="entry name" value="Glyco_trans_51"/>
</dbReference>
<evidence type="ECO:0000256" key="10">
    <source>
        <dbReference type="ARBA" id="ARBA00023268"/>
    </source>
</evidence>
<evidence type="ECO:0000256" key="8">
    <source>
        <dbReference type="ARBA" id="ARBA00022960"/>
    </source>
</evidence>
<gene>
    <name evidence="17" type="primary">ponA</name>
    <name evidence="17" type="ORF">BT1A1_2020</name>
</gene>
<dbReference type="NCBIfam" id="TIGR02074">
    <property type="entry name" value="PBP_1a_fam"/>
    <property type="match status" value="1"/>
</dbReference>
<reference evidence="17 18" key="1">
    <citation type="submission" date="2014-07" db="EMBL/GenBank/DDBJ databases">
        <authorList>
            <person name="Wibberg Daniel"/>
        </authorList>
    </citation>
    <scope>NUCLEOTIDE SEQUENCE [LARGE SCALE GENOMIC DNA]</scope>
</reference>
<keyword evidence="6 17" id="KW-0808">Transferase</keyword>
<accession>A0A090IVY7</accession>
<keyword evidence="3" id="KW-0121">Carboxypeptidase</keyword>
<evidence type="ECO:0000256" key="12">
    <source>
        <dbReference type="ARBA" id="ARBA00034000"/>
    </source>
</evidence>
<feature type="transmembrane region" description="Helical" evidence="15">
    <location>
        <begin position="34"/>
        <end position="57"/>
    </location>
</feature>
<evidence type="ECO:0000256" key="4">
    <source>
        <dbReference type="ARBA" id="ARBA00022670"/>
    </source>
</evidence>
<evidence type="ECO:0000313" key="17">
    <source>
        <dbReference type="EMBL" id="CEE01842.1"/>
    </source>
</evidence>
<dbReference type="InterPro" id="IPR012338">
    <property type="entry name" value="Beta-lactam/transpept-like"/>
</dbReference>
<feature type="region of interest" description="Disordered" evidence="14">
    <location>
        <begin position="775"/>
        <end position="868"/>
    </location>
</feature>
<evidence type="ECO:0000256" key="5">
    <source>
        <dbReference type="ARBA" id="ARBA00022676"/>
    </source>
</evidence>
<evidence type="ECO:0000256" key="6">
    <source>
        <dbReference type="ARBA" id="ARBA00022679"/>
    </source>
</evidence>
<keyword evidence="15" id="KW-0812">Transmembrane</keyword>
<feature type="compositionally biased region" description="Polar residues" evidence="14">
    <location>
        <begin position="776"/>
        <end position="790"/>
    </location>
</feature>
<comment type="similarity">
    <text evidence="1">In the C-terminal section; belongs to the transpeptidase family.</text>
</comment>
<evidence type="ECO:0000256" key="9">
    <source>
        <dbReference type="ARBA" id="ARBA00022984"/>
    </source>
</evidence>
<dbReference type="EMBL" id="CCRF01000061">
    <property type="protein sequence ID" value="CEE01842.1"/>
    <property type="molecule type" value="Genomic_DNA"/>
</dbReference>
<dbReference type="GO" id="GO:0008955">
    <property type="term" value="F:peptidoglycan glycosyltransferase activity"/>
    <property type="evidence" value="ECO:0007669"/>
    <property type="project" value="UniProtKB-EC"/>
</dbReference>
<dbReference type="Pfam" id="PF00905">
    <property type="entry name" value="Transpeptidase"/>
    <property type="match status" value="1"/>
</dbReference>
<keyword evidence="10" id="KW-0511">Multifunctional enzyme</keyword>
<feature type="compositionally biased region" description="Acidic residues" evidence="14">
    <location>
        <begin position="792"/>
        <end position="808"/>
    </location>
</feature>
<feature type="compositionally biased region" description="Low complexity" evidence="14">
    <location>
        <begin position="809"/>
        <end position="823"/>
    </location>
</feature>
<dbReference type="GO" id="GO:0009002">
    <property type="term" value="F:serine-type D-Ala-D-Ala carboxypeptidase activity"/>
    <property type="evidence" value="ECO:0007669"/>
    <property type="project" value="UniProtKB-EC"/>
</dbReference>
<dbReference type="AlphaFoldDB" id="A0A090IVY7"/>
<feature type="compositionally biased region" description="Low complexity" evidence="14">
    <location>
        <begin position="859"/>
        <end position="868"/>
    </location>
</feature>
<dbReference type="InterPro" id="IPR003961">
    <property type="entry name" value="FN3_dom"/>
</dbReference>
<keyword evidence="4" id="KW-0645">Protease</keyword>
<dbReference type="SUPFAM" id="SSF56601">
    <property type="entry name" value="beta-lactamase/transpeptidase-like"/>
    <property type="match status" value="1"/>
</dbReference>
<dbReference type="Gene3D" id="1.10.3810.10">
    <property type="entry name" value="Biosynthetic peptidoglycan transglycosylase-like"/>
    <property type="match status" value="1"/>
</dbReference>
<dbReference type="GO" id="GO:0030288">
    <property type="term" value="C:outer membrane-bounded periplasmic space"/>
    <property type="evidence" value="ECO:0007669"/>
    <property type="project" value="TreeGrafter"/>
</dbReference>
<dbReference type="GO" id="GO:0071555">
    <property type="term" value="P:cell wall organization"/>
    <property type="evidence" value="ECO:0007669"/>
    <property type="project" value="UniProtKB-KW"/>
</dbReference>
<dbReference type="InterPro" id="IPR001460">
    <property type="entry name" value="PCN-bd_Tpept"/>
</dbReference>
<dbReference type="GO" id="GO:0009252">
    <property type="term" value="P:peptidoglycan biosynthetic process"/>
    <property type="evidence" value="ECO:0007669"/>
    <property type="project" value="UniProtKB-KW"/>
</dbReference>
<comment type="catalytic activity">
    <reaction evidence="13">
        <text>[GlcNAc-(1-&gt;4)-Mur2Ac(oyl-L-Ala-gamma-D-Glu-L-Lys-D-Ala-D-Ala)](n)-di-trans,octa-cis-undecaprenyl diphosphate + beta-D-GlcNAc-(1-&gt;4)-Mur2Ac(oyl-L-Ala-gamma-D-Glu-L-Lys-D-Ala-D-Ala)-di-trans,octa-cis-undecaprenyl diphosphate = [GlcNAc-(1-&gt;4)-Mur2Ac(oyl-L-Ala-gamma-D-Glu-L-Lys-D-Ala-D-Ala)](n+1)-di-trans,octa-cis-undecaprenyl diphosphate + di-trans,octa-cis-undecaprenyl diphosphate + H(+)</text>
        <dbReference type="Rhea" id="RHEA:23708"/>
        <dbReference type="Rhea" id="RHEA-COMP:9602"/>
        <dbReference type="Rhea" id="RHEA-COMP:9603"/>
        <dbReference type="ChEBI" id="CHEBI:15378"/>
        <dbReference type="ChEBI" id="CHEBI:58405"/>
        <dbReference type="ChEBI" id="CHEBI:60033"/>
        <dbReference type="ChEBI" id="CHEBI:78435"/>
        <dbReference type="EC" id="2.4.99.28"/>
    </reaction>
</comment>
<keyword evidence="9" id="KW-0573">Peptidoglycan synthesis</keyword>
<dbReference type="GO" id="GO:0008658">
    <property type="term" value="F:penicillin binding"/>
    <property type="evidence" value="ECO:0007669"/>
    <property type="project" value="InterPro"/>
</dbReference>
<evidence type="ECO:0000256" key="7">
    <source>
        <dbReference type="ARBA" id="ARBA00022801"/>
    </source>
</evidence>
<dbReference type="SUPFAM" id="SSF53955">
    <property type="entry name" value="Lysozyme-like"/>
    <property type="match status" value="1"/>
</dbReference>
<dbReference type="RefSeq" id="WP_034770580.1">
    <property type="nucleotide sequence ID" value="NZ_CCRF01000061.1"/>
</dbReference>
<evidence type="ECO:0000256" key="3">
    <source>
        <dbReference type="ARBA" id="ARBA00022645"/>
    </source>
</evidence>
<dbReference type="InterPro" id="IPR036950">
    <property type="entry name" value="PBP_transglycosylase"/>
</dbReference>
<dbReference type="InterPro" id="IPR013783">
    <property type="entry name" value="Ig-like_fold"/>
</dbReference>
<keyword evidence="15" id="KW-1133">Transmembrane helix</keyword>
<dbReference type="Pfam" id="PF00912">
    <property type="entry name" value="Transgly"/>
    <property type="match status" value="1"/>
</dbReference>
<dbReference type="Proteomes" id="UP000040576">
    <property type="component" value="Unassembled WGS sequence"/>
</dbReference>
<dbReference type="Gene3D" id="3.40.710.10">
    <property type="entry name" value="DD-peptidase/beta-lactamase superfamily"/>
    <property type="match status" value="1"/>
</dbReference>
<keyword evidence="8" id="KW-0133">Cell shape</keyword>
<sequence>MTEQYKSRTEKRRANQKNKQKQPKGKGKSIAKKIFLTMIIVGFLCLVGGLGTFAYFVSDAPKLDPQKLKVPVPSKIYDMNKELVTELGTEKRDLVEFNEIPDLMKNAVLATEDVRFFKHNGIDLIRLGGAVISNITDGFGSQGASTLTQQVVKLSFLSEEKTLKRKAQEAWLALQLERNFSKEDIFEMYVNRVSMGGNVYGIKAAAQTYFNKSLDELTLPEAALIAGLPQRPNAYNPFVNPDLADQRKNTVLSLMHQHGFISEKEMKEAQNISIASLIVNKPEDTIKDDSPYDSFVDQIIEEVEALGYNAFTDGLEIYTTMDPNAQKRVNDILNTDEYIKYPNDEIQAGVILLDTQSGEIRAIGGGRHQKVRRGLNYAIDIKRQPGSTIKPVLDYGPAIEYLKYSTYQIFKDEPYTYSDGTPVKNYNGKNYGEVTMRYALQESLNIPAVKAIQAVGLEKAKEFANNLGIGLKEIYESYAIGGFGGGVSPLQLAGAYSAFGNGGIYNEPYAIKKIVLSDGETEINLEPKPERVMSDYTAFMISDMLKTVVQSGTGRAAQISGVPIAGKTGTTNYTKDELKKYNLKSSESPDSWFSGYSTNYTATVWVGYEKKAKPVDDTKLPIKIFKSLMTYMHDGIDTPDFKQPSSVVKLPIEKGSNPAKLASPFTPESNIVYEYFVKGTEPKETSKKYESIPAVTNLSVDYNQQNATASLNWNYENVDNVNFEVHLSADGSGDQILGTTDKNSFEANNLVPGLKYTFTVYAVYDGHKSDPASVTLDLSSFTDDSPDNNQGNEEDTDNEGTDEQEDDSGSTPGQGNPPGTNPGNPNPGNPNPGTPSTPNPGNGGNNGNGGNSGGGGNGSSQNSTGSGT</sequence>
<organism evidence="17 18">
    <name type="scientific">Caldibacillus thermoamylovorans</name>
    <dbReference type="NCBI Taxonomy" id="35841"/>
    <lineage>
        <taxon>Bacteria</taxon>
        <taxon>Bacillati</taxon>
        <taxon>Bacillota</taxon>
        <taxon>Bacilli</taxon>
        <taxon>Bacillales</taxon>
        <taxon>Bacillaceae</taxon>
        <taxon>Caldibacillus</taxon>
    </lineage>
</organism>
<evidence type="ECO:0000256" key="14">
    <source>
        <dbReference type="SAM" id="MobiDB-lite"/>
    </source>
</evidence>
<evidence type="ECO:0000256" key="13">
    <source>
        <dbReference type="ARBA" id="ARBA00049902"/>
    </source>
</evidence>
<keyword evidence="15" id="KW-0472">Membrane</keyword>
<dbReference type="EC" id="2.4.2.-" evidence="17"/>
<dbReference type="InterPro" id="IPR050396">
    <property type="entry name" value="Glycosyltr_51/Transpeptidase"/>
</dbReference>
<evidence type="ECO:0000313" key="18">
    <source>
        <dbReference type="Proteomes" id="UP000040576"/>
    </source>
</evidence>
<dbReference type="SUPFAM" id="SSF49265">
    <property type="entry name" value="Fibronectin type III"/>
    <property type="match status" value="1"/>
</dbReference>
<evidence type="ECO:0000256" key="1">
    <source>
        <dbReference type="ARBA" id="ARBA00007090"/>
    </source>
</evidence>
<dbReference type="PANTHER" id="PTHR32282">
    <property type="entry name" value="BINDING PROTEIN TRANSPEPTIDASE, PUTATIVE-RELATED"/>
    <property type="match status" value="1"/>
</dbReference>
<evidence type="ECO:0000256" key="11">
    <source>
        <dbReference type="ARBA" id="ARBA00023316"/>
    </source>
</evidence>
<keyword evidence="5 17" id="KW-0328">Glycosyltransferase</keyword>
<feature type="domain" description="Fibronectin type-III" evidence="16">
    <location>
        <begin position="694"/>
        <end position="785"/>
    </location>
</feature>
<keyword evidence="7" id="KW-0378">Hydrolase</keyword>
<evidence type="ECO:0000259" key="16">
    <source>
        <dbReference type="PROSITE" id="PS50853"/>
    </source>
</evidence>
<keyword evidence="18" id="KW-1185">Reference proteome</keyword>
<dbReference type="FunFam" id="1.10.3810.10:FF:000001">
    <property type="entry name" value="Penicillin-binding protein 1A"/>
    <property type="match status" value="1"/>
</dbReference>
<evidence type="ECO:0000256" key="15">
    <source>
        <dbReference type="SAM" id="Phobius"/>
    </source>
</evidence>
<dbReference type="Gene3D" id="2.60.40.10">
    <property type="entry name" value="Immunoglobulins"/>
    <property type="match status" value="1"/>
</dbReference>
<comment type="catalytic activity">
    <reaction evidence="12">
        <text>Preferential cleavage: (Ac)2-L-Lys-D-Ala-|-D-Ala. Also transpeptidation of peptidyl-alanyl moieties that are N-acyl substituents of D-alanine.</text>
        <dbReference type="EC" id="3.4.16.4"/>
    </reaction>
</comment>
<dbReference type="PROSITE" id="PS50853">
    <property type="entry name" value="FN3"/>
    <property type="match status" value="1"/>
</dbReference>
<feature type="compositionally biased region" description="Basic residues" evidence="14">
    <location>
        <begin position="9"/>
        <end position="26"/>
    </location>
</feature>
<keyword evidence="11" id="KW-0961">Cell wall biogenesis/degradation</keyword>
<name>A0A090IVY7_9BACI</name>
<dbReference type="GO" id="GO:0008360">
    <property type="term" value="P:regulation of cell shape"/>
    <property type="evidence" value="ECO:0007669"/>
    <property type="project" value="UniProtKB-KW"/>
</dbReference>
<dbReference type="CDD" id="cd00063">
    <property type="entry name" value="FN3"/>
    <property type="match status" value="1"/>
</dbReference>
<dbReference type="InterPro" id="IPR036116">
    <property type="entry name" value="FN3_sf"/>
</dbReference>
<feature type="region of interest" description="Disordered" evidence="14">
    <location>
        <begin position="1"/>
        <end position="26"/>
    </location>
</feature>
<dbReference type="PANTHER" id="PTHR32282:SF29">
    <property type="entry name" value="PENICILLIN-BINDING PROTEIN 1A"/>
    <property type="match status" value="1"/>
</dbReference>
<protein>
    <submittedName>
        <fullName evidence="17">Penicillin-binding protein 1A/1B</fullName>
        <ecNumber evidence="17">2.4.2.-</ecNumber>
    </submittedName>
</protein>
<comment type="similarity">
    <text evidence="2">In the N-terminal section; belongs to the glycosyltransferase 51 family.</text>
</comment>
<feature type="compositionally biased region" description="Gly residues" evidence="14">
    <location>
        <begin position="841"/>
        <end position="858"/>
    </location>
</feature>
<evidence type="ECO:0000256" key="2">
    <source>
        <dbReference type="ARBA" id="ARBA00007739"/>
    </source>
</evidence>